<dbReference type="InterPro" id="IPR011051">
    <property type="entry name" value="RmlC_Cupin_sf"/>
</dbReference>
<organism evidence="1 2">
    <name type="scientific">Oceanobacillus jeddahense</name>
    <dbReference type="NCBI Taxonomy" id="1462527"/>
    <lineage>
        <taxon>Bacteria</taxon>
        <taxon>Bacillati</taxon>
        <taxon>Bacillota</taxon>
        <taxon>Bacilli</taxon>
        <taxon>Bacillales</taxon>
        <taxon>Bacillaceae</taxon>
        <taxon>Oceanobacillus</taxon>
    </lineage>
</organism>
<dbReference type="EMBL" id="CP101914">
    <property type="protein sequence ID" value="UUI04865.1"/>
    <property type="molecule type" value="Genomic_DNA"/>
</dbReference>
<evidence type="ECO:0000313" key="2">
    <source>
        <dbReference type="Proteomes" id="UP001059773"/>
    </source>
</evidence>
<gene>
    <name evidence="1" type="ORF">NP439_09620</name>
</gene>
<keyword evidence="2" id="KW-1185">Reference proteome</keyword>
<dbReference type="InterPro" id="IPR014710">
    <property type="entry name" value="RmlC-like_jellyroll"/>
</dbReference>
<protein>
    <submittedName>
        <fullName evidence="1">Cupin</fullName>
    </submittedName>
</protein>
<accession>A0ABY5JWV3</accession>
<dbReference type="SUPFAM" id="SSF51182">
    <property type="entry name" value="RmlC-like cupins"/>
    <property type="match status" value="1"/>
</dbReference>
<dbReference type="Proteomes" id="UP001059773">
    <property type="component" value="Chromosome"/>
</dbReference>
<name>A0ABY5JWV3_9BACI</name>
<sequence length="147" mass="16735">MKIISFEKEFGASMRSDTTKFTAHRILMDADGIRMGYMYLEANDKIPFHEALADQLFMVVSGEGWVCGEDENKITLSFGKAAFWKMGEFHGAGTDSRMTVLVIRGEGSKFPEYACFKECCNKVLIDYFFSIKERASSISNALLYLFW</sequence>
<evidence type="ECO:0000313" key="1">
    <source>
        <dbReference type="EMBL" id="UUI04865.1"/>
    </source>
</evidence>
<reference evidence="1" key="1">
    <citation type="submission" date="2022-07" db="EMBL/GenBank/DDBJ databases">
        <title>FELIX.</title>
        <authorList>
            <person name="Wan K.H."/>
            <person name="Park S."/>
            <person name="Lawrence Q."/>
            <person name="Eichenberger J.P."/>
            <person name="Booth B.W."/>
            <person name="Piaggio A.J."/>
            <person name="Chandler J.C."/>
            <person name="Franklin A.B."/>
            <person name="Celniker S.E."/>
        </authorList>
    </citation>
    <scope>NUCLEOTIDE SEQUENCE</scope>
    <source>
        <strain evidence="1">QA-1986 374</strain>
    </source>
</reference>
<proteinExistence type="predicted"/>
<dbReference type="RefSeq" id="WP_256709767.1">
    <property type="nucleotide sequence ID" value="NZ_CP101914.1"/>
</dbReference>
<dbReference type="Gene3D" id="2.60.120.10">
    <property type="entry name" value="Jelly Rolls"/>
    <property type="match status" value="1"/>
</dbReference>